<evidence type="ECO:0000313" key="3">
    <source>
        <dbReference type="Proteomes" id="UP000027778"/>
    </source>
</evidence>
<dbReference type="Proteomes" id="UP000027778">
    <property type="component" value="Unassembled WGS sequence"/>
</dbReference>
<gene>
    <name evidence="2" type="ORF">BAGA_28090</name>
</gene>
<dbReference type="RefSeq" id="WP_033674604.1">
    <property type="nucleotide sequence ID" value="NZ_JOTM01000008.1"/>
</dbReference>
<organism evidence="2 3">
    <name type="scientific">Bacillus gaemokensis</name>
    <dbReference type="NCBI Taxonomy" id="574375"/>
    <lineage>
        <taxon>Bacteria</taxon>
        <taxon>Bacillati</taxon>
        <taxon>Bacillota</taxon>
        <taxon>Bacilli</taxon>
        <taxon>Bacillales</taxon>
        <taxon>Bacillaceae</taxon>
        <taxon>Bacillus</taxon>
        <taxon>Bacillus cereus group</taxon>
    </lineage>
</organism>
<dbReference type="EMBL" id="JOTM01000008">
    <property type="protein sequence ID" value="KEK24237.1"/>
    <property type="molecule type" value="Genomic_DNA"/>
</dbReference>
<comment type="caution">
    <text evidence="2">The sequence shown here is derived from an EMBL/GenBank/DDBJ whole genome shotgun (WGS) entry which is preliminary data.</text>
</comment>
<dbReference type="SUPFAM" id="SSF54292">
    <property type="entry name" value="2Fe-2S ferredoxin-like"/>
    <property type="match status" value="1"/>
</dbReference>
<dbReference type="OrthoDB" id="573392at2"/>
<keyword evidence="3" id="KW-1185">Reference proteome</keyword>
<dbReference type="GO" id="GO:0016491">
    <property type="term" value="F:oxidoreductase activity"/>
    <property type="evidence" value="ECO:0007669"/>
    <property type="project" value="UniProtKB-KW"/>
</dbReference>
<dbReference type="STRING" id="574375.AZF08_19620"/>
<protein>
    <recommendedName>
        <fullName evidence="4">Sarcosine oxidase subunit alpha</fullName>
    </recommendedName>
</protein>
<evidence type="ECO:0000256" key="1">
    <source>
        <dbReference type="ARBA" id="ARBA00023002"/>
    </source>
</evidence>
<dbReference type="Gene3D" id="3.10.20.440">
    <property type="entry name" value="2Fe-2S iron-sulphur cluster binding domain, sarcosine oxidase, alpha subunit, N-terminal domain"/>
    <property type="match status" value="1"/>
</dbReference>
<accession>A0A073KCQ0</accession>
<name>A0A073KCQ0_9BACI</name>
<dbReference type="Pfam" id="PF13510">
    <property type="entry name" value="Fer2_4"/>
    <property type="match status" value="1"/>
</dbReference>
<proteinExistence type="predicted"/>
<evidence type="ECO:0000313" key="2">
    <source>
        <dbReference type="EMBL" id="KEK24237.1"/>
    </source>
</evidence>
<evidence type="ECO:0008006" key="4">
    <source>
        <dbReference type="Google" id="ProtNLM"/>
    </source>
</evidence>
<dbReference type="eggNOG" id="COG3383">
    <property type="taxonomic scope" value="Bacteria"/>
</dbReference>
<dbReference type="GO" id="GO:0051536">
    <property type="term" value="F:iron-sulfur cluster binding"/>
    <property type="evidence" value="ECO:0007669"/>
    <property type="project" value="InterPro"/>
</dbReference>
<dbReference type="InterPro" id="IPR036010">
    <property type="entry name" value="2Fe-2S_ferredoxin-like_sf"/>
</dbReference>
<sequence length="112" mass="12648">MRNRIVHHPILGNLPERETISFTFNGTKCEGLTGETVAASLFANNIRTFRVHEETGAPRSIYCNIGHCFECRVTINGKQNIRACMTLIEDQMVVQSGIKQPTPLKKEDPIYE</sequence>
<dbReference type="InterPro" id="IPR042204">
    <property type="entry name" value="2Fe-2S-bd_N"/>
</dbReference>
<dbReference type="AlphaFoldDB" id="A0A073KCQ0"/>
<keyword evidence="1" id="KW-0560">Oxidoreductase</keyword>
<reference evidence="2 3" key="1">
    <citation type="submission" date="2014-06" db="EMBL/GenBank/DDBJ databases">
        <title>Draft genome sequence of Bacillus gaemokensis JCM 15801 (MCCC 1A00707).</title>
        <authorList>
            <person name="Lai Q."/>
            <person name="Liu Y."/>
            <person name="Shao Z."/>
        </authorList>
    </citation>
    <scope>NUCLEOTIDE SEQUENCE [LARGE SCALE GENOMIC DNA]</scope>
    <source>
        <strain evidence="2 3">JCM 15801</strain>
    </source>
</reference>